<dbReference type="Proteomes" id="UP000272474">
    <property type="component" value="Unassembled WGS sequence"/>
</dbReference>
<organism evidence="1 2">
    <name type="scientific">Streptomyces hoynatensis</name>
    <dbReference type="NCBI Taxonomy" id="1141874"/>
    <lineage>
        <taxon>Bacteria</taxon>
        <taxon>Bacillati</taxon>
        <taxon>Actinomycetota</taxon>
        <taxon>Actinomycetes</taxon>
        <taxon>Kitasatosporales</taxon>
        <taxon>Streptomycetaceae</taxon>
        <taxon>Streptomyces</taxon>
    </lineage>
</organism>
<accession>A0A3A9YNT5</accession>
<dbReference type="EMBL" id="RBAL01000032">
    <property type="protein sequence ID" value="RKN36717.1"/>
    <property type="molecule type" value="Genomic_DNA"/>
</dbReference>
<dbReference type="RefSeq" id="WP_120684974.1">
    <property type="nucleotide sequence ID" value="NZ_RBAL01000032.1"/>
</dbReference>
<name>A0A3A9YNT5_9ACTN</name>
<dbReference type="OrthoDB" id="3854670at2"/>
<comment type="caution">
    <text evidence="1">The sequence shown here is derived from an EMBL/GenBank/DDBJ whole genome shotgun (WGS) entry which is preliminary data.</text>
</comment>
<keyword evidence="2" id="KW-1185">Reference proteome</keyword>
<sequence>MSVQPIHYRHPGDGERVPRTVDGIAGALAAPRRMEFYRELGTAPLERAEAVLRRWWCEAMLDTDPEGDRITAAALDGTLPQATIEDVLAHRQARGLPLE</sequence>
<protein>
    <submittedName>
        <fullName evidence="1">Uncharacterized protein</fullName>
    </submittedName>
</protein>
<evidence type="ECO:0000313" key="2">
    <source>
        <dbReference type="Proteomes" id="UP000272474"/>
    </source>
</evidence>
<proteinExistence type="predicted"/>
<dbReference type="AlphaFoldDB" id="A0A3A9YNT5"/>
<reference evidence="1 2" key="1">
    <citation type="journal article" date="2014" name="Int. J. Syst. Evol. Microbiol.">
        <title>Streptomyces hoynatensis sp. nov., isolated from deep marine sediment.</title>
        <authorList>
            <person name="Veyisoglu A."/>
            <person name="Sahin N."/>
        </authorList>
    </citation>
    <scope>NUCLEOTIDE SEQUENCE [LARGE SCALE GENOMIC DNA]</scope>
    <source>
        <strain evidence="1 2">KCTC 29097</strain>
    </source>
</reference>
<gene>
    <name evidence="1" type="ORF">D7294_29810</name>
</gene>
<evidence type="ECO:0000313" key="1">
    <source>
        <dbReference type="EMBL" id="RKN36717.1"/>
    </source>
</evidence>